<dbReference type="RefSeq" id="WP_209859689.1">
    <property type="nucleotide sequence ID" value="NZ_JAGGLD010000001.1"/>
</dbReference>
<reference evidence="2 3" key="1">
    <citation type="submission" date="2021-03" db="EMBL/GenBank/DDBJ databases">
        <title>Genomic Encyclopedia of Type Strains, Phase IV (KMG-IV): sequencing the most valuable type-strain genomes for metagenomic binning, comparative biology and taxonomic classification.</title>
        <authorList>
            <person name="Goeker M."/>
        </authorList>
    </citation>
    <scope>NUCLEOTIDE SEQUENCE [LARGE SCALE GENOMIC DNA]</scope>
    <source>
        <strain evidence="2 3">DSM 26806</strain>
    </source>
</reference>
<comment type="caution">
    <text evidence="2">The sequence shown here is derived from an EMBL/GenBank/DDBJ whole genome shotgun (WGS) entry which is preliminary data.</text>
</comment>
<feature type="signal peptide" evidence="1">
    <location>
        <begin position="1"/>
        <end position="24"/>
    </location>
</feature>
<feature type="chain" id="PRO_5045795698" evidence="1">
    <location>
        <begin position="25"/>
        <end position="171"/>
    </location>
</feature>
<dbReference type="Proteomes" id="UP001519288">
    <property type="component" value="Unassembled WGS sequence"/>
</dbReference>
<accession>A0ABS4JFZ1</accession>
<protein>
    <submittedName>
        <fullName evidence="2">Zn-dependent protease</fullName>
    </submittedName>
</protein>
<name>A0ABS4JFZ1_9BACL</name>
<dbReference type="GO" id="GO:0008233">
    <property type="term" value="F:peptidase activity"/>
    <property type="evidence" value="ECO:0007669"/>
    <property type="project" value="UniProtKB-KW"/>
</dbReference>
<evidence type="ECO:0000313" key="2">
    <source>
        <dbReference type="EMBL" id="MBP1999990.1"/>
    </source>
</evidence>
<dbReference type="Gene3D" id="3.40.390.10">
    <property type="entry name" value="Collagenase (Catalytic Domain)"/>
    <property type="match status" value="1"/>
</dbReference>
<dbReference type="InterPro" id="IPR024079">
    <property type="entry name" value="MetalloPept_cat_dom_sf"/>
</dbReference>
<keyword evidence="2" id="KW-0378">Hydrolase</keyword>
<dbReference type="EMBL" id="JAGGLD010000001">
    <property type="protein sequence ID" value="MBP1999990.1"/>
    <property type="molecule type" value="Genomic_DNA"/>
</dbReference>
<gene>
    <name evidence="2" type="ORF">J2Z69_001009</name>
</gene>
<evidence type="ECO:0000313" key="3">
    <source>
        <dbReference type="Proteomes" id="UP001519288"/>
    </source>
</evidence>
<dbReference type="GO" id="GO:0006508">
    <property type="term" value="P:proteolysis"/>
    <property type="evidence" value="ECO:0007669"/>
    <property type="project" value="UniProtKB-KW"/>
</dbReference>
<sequence length="171" mass="18857">MKKVFILFAVSLVALMSLSSTSYAYVLTGYKFSNAAFTYDSSQLLYYGTEFTNAKNAWHNAYSKITWTFNDSVTEVSLYDGNYGNTDYNATTRINPSGTTTINASVSMNYYHMSGYSSTKNQAIITHELGHVLGLNDDNSDVKQIMCQDGYGRTATVPGSEDIKGAKALYP</sequence>
<proteinExistence type="predicted"/>
<keyword evidence="1" id="KW-0732">Signal</keyword>
<evidence type="ECO:0000256" key="1">
    <source>
        <dbReference type="SAM" id="SignalP"/>
    </source>
</evidence>
<keyword evidence="2" id="KW-0645">Protease</keyword>
<organism evidence="2 3">
    <name type="scientific">Paenibacillus shirakamiensis</name>
    <dbReference type="NCBI Taxonomy" id="1265935"/>
    <lineage>
        <taxon>Bacteria</taxon>
        <taxon>Bacillati</taxon>
        <taxon>Bacillota</taxon>
        <taxon>Bacilli</taxon>
        <taxon>Bacillales</taxon>
        <taxon>Paenibacillaceae</taxon>
        <taxon>Paenibacillus</taxon>
    </lineage>
</organism>
<keyword evidence="3" id="KW-1185">Reference proteome</keyword>
<dbReference type="SUPFAM" id="SSF55486">
    <property type="entry name" value="Metalloproteases ('zincins'), catalytic domain"/>
    <property type="match status" value="1"/>
</dbReference>